<keyword evidence="4" id="KW-1185">Reference proteome</keyword>
<feature type="coiled-coil region" evidence="1">
    <location>
        <begin position="380"/>
        <end position="407"/>
    </location>
</feature>
<evidence type="ECO:0000256" key="2">
    <source>
        <dbReference type="SAM" id="MobiDB-lite"/>
    </source>
</evidence>
<feature type="compositionally biased region" description="Basic and acidic residues" evidence="2">
    <location>
        <begin position="1"/>
        <end position="16"/>
    </location>
</feature>
<dbReference type="GeneID" id="54490738"/>
<dbReference type="RefSeq" id="XP_033596253.1">
    <property type="nucleotide sequence ID" value="XM_033749684.1"/>
</dbReference>
<dbReference type="Proteomes" id="UP000799437">
    <property type="component" value="Unassembled WGS sequence"/>
</dbReference>
<dbReference type="PANTHER" id="PTHR23159">
    <property type="entry name" value="CENTROSOMAL PROTEIN 2"/>
    <property type="match status" value="1"/>
</dbReference>
<feature type="region of interest" description="Disordered" evidence="2">
    <location>
        <begin position="1941"/>
        <end position="1972"/>
    </location>
</feature>
<feature type="compositionally biased region" description="Basic and acidic residues" evidence="2">
    <location>
        <begin position="117"/>
        <end position="137"/>
    </location>
</feature>
<name>A0A6A6VT94_9PEZI</name>
<evidence type="ECO:0000313" key="4">
    <source>
        <dbReference type="Proteomes" id="UP000799437"/>
    </source>
</evidence>
<feature type="compositionally biased region" description="Basic and acidic residues" evidence="2">
    <location>
        <begin position="2107"/>
        <end position="2118"/>
    </location>
</feature>
<keyword evidence="1" id="KW-0175">Coiled coil</keyword>
<proteinExistence type="predicted"/>
<feature type="compositionally biased region" description="Polar residues" evidence="2">
    <location>
        <begin position="1953"/>
        <end position="1964"/>
    </location>
</feature>
<dbReference type="OrthoDB" id="5423371at2759"/>
<gene>
    <name evidence="3" type="ORF">EJ05DRAFT_541787</name>
</gene>
<feature type="compositionally biased region" description="Polar residues" evidence="2">
    <location>
        <begin position="81"/>
        <end position="91"/>
    </location>
</feature>
<accession>A0A6A6VT94</accession>
<evidence type="ECO:0000256" key="1">
    <source>
        <dbReference type="SAM" id="Coils"/>
    </source>
</evidence>
<feature type="coiled-coil region" evidence="1">
    <location>
        <begin position="1849"/>
        <end position="1925"/>
    </location>
</feature>
<evidence type="ECO:0008006" key="5">
    <source>
        <dbReference type="Google" id="ProtNLM"/>
    </source>
</evidence>
<feature type="region of interest" description="Disordered" evidence="2">
    <location>
        <begin position="2090"/>
        <end position="2288"/>
    </location>
</feature>
<feature type="region of interest" description="Disordered" evidence="2">
    <location>
        <begin position="1"/>
        <end position="203"/>
    </location>
</feature>
<dbReference type="EMBL" id="ML996583">
    <property type="protein sequence ID" value="KAF2753802.1"/>
    <property type="molecule type" value="Genomic_DNA"/>
</dbReference>
<feature type="region of interest" description="Disordered" evidence="2">
    <location>
        <begin position="2033"/>
        <end position="2078"/>
    </location>
</feature>
<reference evidence="3" key="1">
    <citation type="journal article" date="2020" name="Stud. Mycol.">
        <title>101 Dothideomycetes genomes: a test case for predicting lifestyles and emergence of pathogens.</title>
        <authorList>
            <person name="Haridas S."/>
            <person name="Albert R."/>
            <person name="Binder M."/>
            <person name="Bloem J."/>
            <person name="Labutti K."/>
            <person name="Salamov A."/>
            <person name="Andreopoulos B."/>
            <person name="Baker S."/>
            <person name="Barry K."/>
            <person name="Bills G."/>
            <person name="Bluhm B."/>
            <person name="Cannon C."/>
            <person name="Castanera R."/>
            <person name="Culley D."/>
            <person name="Daum C."/>
            <person name="Ezra D."/>
            <person name="Gonzalez J."/>
            <person name="Henrissat B."/>
            <person name="Kuo A."/>
            <person name="Liang C."/>
            <person name="Lipzen A."/>
            <person name="Lutzoni F."/>
            <person name="Magnuson J."/>
            <person name="Mondo S."/>
            <person name="Nolan M."/>
            <person name="Ohm R."/>
            <person name="Pangilinan J."/>
            <person name="Park H.-J."/>
            <person name="Ramirez L."/>
            <person name="Alfaro M."/>
            <person name="Sun H."/>
            <person name="Tritt A."/>
            <person name="Yoshinaga Y."/>
            <person name="Zwiers L.-H."/>
            <person name="Turgeon B."/>
            <person name="Goodwin S."/>
            <person name="Spatafora J."/>
            <person name="Crous P."/>
            <person name="Grigoriev I."/>
        </authorList>
    </citation>
    <scope>NUCLEOTIDE SEQUENCE</scope>
    <source>
        <strain evidence="3">CBS 121739</strain>
    </source>
</reference>
<organism evidence="3 4">
    <name type="scientific">Pseudovirgaria hyperparasitica</name>
    <dbReference type="NCBI Taxonomy" id="470096"/>
    <lineage>
        <taxon>Eukaryota</taxon>
        <taxon>Fungi</taxon>
        <taxon>Dikarya</taxon>
        <taxon>Ascomycota</taxon>
        <taxon>Pezizomycotina</taxon>
        <taxon>Dothideomycetes</taxon>
        <taxon>Dothideomycetes incertae sedis</taxon>
        <taxon>Acrospermales</taxon>
        <taxon>Acrospermaceae</taxon>
        <taxon>Pseudovirgaria</taxon>
    </lineage>
</organism>
<sequence>MSSVDRDSSREREMVVKHQYSFSSDGSRMSIPMWDSSDPERAPPPLPLNPNPNSPSVRPNTSANIAAAARAFEEKARESAPASSYTVNPMPQKSPERSLIKGAHHRRLQSLQPPNVKDLRSHLDGVRTPERSPERPGTRNGTPLFGREIDRDYLGSPGERSPSRIETPTPTIRDFAKEASSVRGSSRPPPRAILGENTPPTSSTMLALQNLQLKDFDKPLSDITNGSSPRKPPGIDDISHQIRSLTTIAEKLKDDMEQLSRRSKDNAVDLMGLKDAASARDEDIRKSLKELVSTMNNSPAAFLGMTSSLSRSGSAASDAFTTARDPHTTPQAVPKSFTLPRIPSPGTFFEDVVGSPNPYSVEGAASVAMLEKIIREMVTKEGQERLLKNLSQLLEKAREDSGETAKKVTELVEFIKTGPQSQALIRHPSSADSNGPVSAVDLDGTGSIASKNFQMPHLAHLTKPYTSPKAADFVSEEMLKLLRRIKDSVSESGGMTSEVKALVRDLRSEVLGMGREIGRKLEDSETTSDRTVVDSKEDVGQIVRDSLQELRDQMDRVIREKRRQSSSTVMSRSTVNNQEVYDVVKHALAERGLDQVSAQAQQQGIDKESILEAVKEAYEAYKPEIELQQFGLEREEILQCLKEGLEEYRQSAEQPPRGIEREELMETVQEALMNFNPPRPTTEADEVRQEMMAAFRDCLDEFKPSLNDREASNPRELEINRDDLFDAVRAGLEGSRTPIGAQVLDRLHDILTDMRSEFKSYSSANGRDTEQVLDAMKDGLETLRTEIESYVDKAQDVTGKDEIIETIRNGFESLRGEYEQSVLNSAQEGPSMSKADILAYIKSEFEHLHETIGPNGAPGLDKDEMASMLKSCLSELKAGVQALEEEDGQDVKQMLMSEFERLQESLAETHASNKDEILSILKEESGSIVSRSEPSSQSSEDLIAYMKEEFDHLRETLAATLINSSAAMAKDDILDAIRESTEGIQSKMQDSEQGLTTEKLTEIHEEIKSLQDSITSSMVMGQPSAGKEEILDAIRTGLEGLDLSRGTDNEAQETLRADLDSLRQMISQGITLRSSGADTEEVLDAVRLGLDDLRSHLEKKIDNPERHMSATNELLDVLNDGLDSLRADVTKIVDKPVDMTVSYEILETLKDGLSRLREDMNQLKGVDMTGGESAIISREVVLADDPDAPVARDAQDSIPSAEVFHRQDFEKIEVALAQIQIKVEAMDANIQNPIPAPPNEVTEDPVLKEDIASIEAMLKELQATVSVIASRDSEGKEDTEAIETLLRNTKAKLDDLEFPDLTTLASKEHLDIIEAGLKVVNDAVDGLAAKSEESGASKADVAVVEVLAGDIKAALEALVAKSEESGASKADVAVVEVLAGDIKTSLGEFKDIFTTKESEMMTKADLDVLGVLCTETKNKIEELKIPDSDSLPAKADVDQLRGLLHDFRESHDKMKESYEMDIAITAKAFDDRKTEAEVMVEKIGNVKSAMEEFKEELYKKLEEGLGMEGVKENVKSLEETIATNFSINADVKELVETVNREFERLQGAADGLKIDQDEKLATTLEKNHEIRDAVVEEVSKKLDERFDSIMAKYDDTTILAEASVKLLEEKATSQEELLSGAKAMTEDLNLTIATLGTALTSFQTTFTEVSEKASQDSQTVFSKVDEMASKLNDLPTDGRADHEETRSKVVETLHAVHDMQNEITEHHPKFMVTLQEVLALVNQHYEHSQKAGQSAQEQIKEATEAARANAEELKNSFTALPALLPPPPADPIHVEQYDDAQLHEKLDTLLGHANDTGESAAQLERLDQIHSQVMATAAEVTNFVCNQTKLITEGHESREKEAEELAIAIERRLVQKEQLESDVLELREDKESLRSSVEALKAERDALAAEKYRLNADVAAFQTALNIRREELQSMDAKADALERRILEGIMDHSRAMLFAKSAKSQPERVQKPQRTVSNASHSTLSSLPPPSAAANGLHFALNSKRPNIRRNAPQQAARRILSLSQITGNVPTGAQAYAASPQTSFNNIKRSQSVKHQYGGKAPWAGKRAVSDVANKENGSLKEESEHSYHDLSVDTQGDHDVSEAHELTLASPHELDQDDLCSDAGTERRHSYDSHMEGITPGAESDRRLSYETNGSEHTYGSSYASGSSSGTYRSTSYGSTMRSTLGADTVIDEEDEDQASFRSASEDGDPEDEEVDHTSRPASPKGSPVVTPSSEEVEAKDVLGDLPSPSKPNFDTVGGSPRSKRFIYDSDSGLGTELPTANAGSESEADYFRRQAEEESTLSGN</sequence>
<feature type="compositionally biased region" description="Acidic residues" evidence="2">
    <location>
        <begin position="2189"/>
        <end position="2198"/>
    </location>
</feature>
<feature type="compositionally biased region" description="Pro residues" evidence="2">
    <location>
        <begin position="42"/>
        <end position="53"/>
    </location>
</feature>
<feature type="compositionally biased region" description="Basic and acidic residues" evidence="2">
    <location>
        <begin position="2060"/>
        <end position="2078"/>
    </location>
</feature>
<dbReference type="PANTHER" id="PTHR23159:SF60">
    <property type="entry name" value="SPINDLE ASSEMBLY ABNORMAL PROTEIN 4"/>
    <property type="match status" value="1"/>
</dbReference>
<feature type="coiled-coil region" evidence="1">
    <location>
        <begin position="773"/>
        <end position="800"/>
    </location>
</feature>
<protein>
    <recommendedName>
        <fullName evidence="5">Chromosome segregation ATPase family protein</fullName>
    </recommendedName>
</protein>
<feature type="region of interest" description="Disordered" evidence="2">
    <location>
        <begin position="218"/>
        <end position="240"/>
    </location>
</feature>
<feature type="compositionally biased region" description="Low complexity" evidence="2">
    <location>
        <begin position="2141"/>
        <end position="2163"/>
    </location>
</feature>
<feature type="region of interest" description="Disordered" evidence="2">
    <location>
        <begin position="316"/>
        <end position="339"/>
    </location>
</feature>
<evidence type="ECO:0000313" key="3">
    <source>
        <dbReference type="EMBL" id="KAF2753802.1"/>
    </source>
</evidence>